<evidence type="ECO:0000313" key="3">
    <source>
        <dbReference type="Proteomes" id="UP000523079"/>
    </source>
</evidence>
<organism evidence="2 3">
    <name type="scientific">Microlunatus kandeliicorticis</name>
    <dbReference type="NCBI Taxonomy" id="1759536"/>
    <lineage>
        <taxon>Bacteria</taxon>
        <taxon>Bacillati</taxon>
        <taxon>Actinomycetota</taxon>
        <taxon>Actinomycetes</taxon>
        <taxon>Propionibacteriales</taxon>
        <taxon>Propionibacteriaceae</taxon>
        <taxon>Microlunatus</taxon>
    </lineage>
</organism>
<accession>A0A7W3P711</accession>
<dbReference type="InterPro" id="IPR019675">
    <property type="entry name" value="DUF2550"/>
</dbReference>
<feature type="transmembrane region" description="Helical" evidence="1">
    <location>
        <begin position="6"/>
        <end position="26"/>
    </location>
</feature>
<gene>
    <name evidence="2" type="ORF">FHX74_003175</name>
</gene>
<keyword evidence="1" id="KW-1133">Transmembrane helix</keyword>
<dbReference type="Pfam" id="PF10739">
    <property type="entry name" value="DUF2550"/>
    <property type="match status" value="1"/>
</dbReference>
<evidence type="ECO:0000313" key="2">
    <source>
        <dbReference type="EMBL" id="MBA8795539.1"/>
    </source>
</evidence>
<dbReference type="EMBL" id="JACGWT010000005">
    <property type="protein sequence ID" value="MBA8795539.1"/>
    <property type="molecule type" value="Genomic_DNA"/>
</dbReference>
<protein>
    <recommendedName>
        <fullName evidence="4">DUF2550 domain-containing protein</fullName>
    </recommendedName>
</protein>
<reference evidence="2 3" key="1">
    <citation type="submission" date="2020-07" db="EMBL/GenBank/DDBJ databases">
        <title>Sequencing the genomes of 1000 actinobacteria strains.</title>
        <authorList>
            <person name="Klenk H.-P."/>
        </authorList>
    </citation>
    <scope>NUCLEOTIDE SEQUENCE [LARGE SCALE GENOMIC DNA]</scope>
    <source>
        <strain evidence="2 3">DSM 100723</strain>
    </source>
</reference>
<evidence type="ECO:0008006" key="4">
    <source>
        <dbReference type="Google" id="ProtNLM"/>
    </source>
</evidence>
<dbReference type="Proteomes" id="UP000523079">
    <property type="component" value="Unassembled WGS sequence"/>
</dbReference>
<name>A0A7W3P711_9ACTN</name>
<keyword evidence="3" id="KW-1185">Reference proteome</keyword>
<evidence type="ECO:0000256" key="1">
    <source>
        <dbReference type="SAM" id="Phobius"/>
    </source>
</evidence>
<keyword evidence="1" id="KW-0472">Membrane</keyword>
<dbReference type="AlphaFoldDB" id="A0A7W3P711"/>
<proteinExistence type="predicted"/>
<sequence length="154" mass="17035">MLPGWLGAFEVVAILIGFAALALLVLGLRRRWLSRKGGTFECSLRLRAATGGGGWALGVARYSGEQLEWYRFFSYRFAPRKAFPRRDVRVLASRPPDPAEAVALYSGQQVVEIEDRAEVPARRWQLAMSGDSLTGLLSWLEAAPPGLPQSRLYG</sequence>
<keyword evidence="1" id="KW-0812">Transmembrane</keyword>
<dbReference type="RefSeq" id="WP_328823858.1">
    <property type="nucleotide sequence ID" value="NZ_JACGWT010000005.1"/>
</dbReference>
<comment type="caution">
    <text evidence="2">The sequence shown here is derived from an EMBL/GenBank/DDBJ whole genome shotgun (WGS) entry which is preliminary data.</text>
</comment>